<evidence type="ECO:0008006" key="3">
    <source>
        <dbReference type="Google" id="ProtNLM"/>
    </source>
</evidence>
<dbReference type="AlphaFoldDB" id="A0A6V7PQ23"/>
<organism evidence="2">
    <name type="scientific">Ananas comosus var. bracteatus</name>
    <name type="common">red pineapple</name>
    <dbReference type="NCBI Taxonomy" id="296719"/>
    <lineage>
        <taxon>Eukaryota</taxon>
        <taxon>Viridiplantae</taxon>
        <taxon>Streptophyta</taxon>
        <taxon>Embryophyta</taxon>
        <taxon>Tracheophyta</taxon>
        <taxon>Spermatophyta</taxon>
        <taxon>Magnoliopsida</taxon>
        <taxon>Liliopsida</taxon>
        <taxon>Poales</taxon>
        <taxon>Bromeliaceae</taxon>
        <taxon>Bromelioideae</taxon>
        <taxon>Ananas</taxon>
    </lineage>
</organism>
<reference evidence="2" key="1">
    <citation type="submission" date="2020-07" db="EMBL/GenBank/DDBJ databases">
        <authorList>
            <person name="Lin J."/>
        </authorList>
    </citation>
    <scope>NUCLEOTIDE SEQUENCE</scope>
</reference>
<protein>
    <recommendedName>
        <fullName evidence="3">Serine aminopeptidase S33 domain-containing protein</fullName>
    </recommendedName>
</protein>
<evidence type="ECO:0000256" key="1">
    <source>
        <dbReference type="SAM" id="MobiDB-lite"/>
    </source>
</evidence>
<proteinExistence type="predicted"/>
<evidence type="ECO:0000313" key="2">
    <source>
        <dbReference type="EMBL" id="CAD1832921.1"/>
    </source>
</evidence>
<name>A0A6V7PQ23_ANACO</name>
<accession>A0A6V7PQ23</accession>
<feature type="region of interest" description="Disordered" evidence="1">
    <location>
        <begin position="56"/>
        <end position="80"/>
    </location>
</feature>
<dbReference type="EMBL" id="LR862150">
    <property type="protein sequence ID" value="CAD1832921.1"/>
    <property type="molecule type" value="Genomic_DNA"/>
</dbReference>
<feature type="compositionally biased region" description="Pro residues" evidence="1">
    <location>
        <begin position="65"/>
        <end position="74"/>
    </location>
</feature>
<sequence>MLVRVAPYKLATPDIAIAIHIRRADWRRSGLPWARLIPKNDGGSVDEALGAVDVGVGRERAPQRPRLPPPPPPRRGALRAPPVPAMAEVRALLVLAVVGGGCGEEGAAVSTSGGGGGGGGKKGGAAAATVVVRVPAAMVAKRRQREQEAAARRAAAVRRVRAAAEREEGRCRRDFALMGTARGETLFTQSWAPLHVKTKGLLVLLHGLNEHSGRYDHFARN</sequence>
<gene>
    <name evidence="2" type="ORF">CB5_LOCUS16132</name>
</gene>